<organism evidence="2 3">
    <name type="scientific">Helobdella robusta</name>
    <name type="common">Californian leech</name>
    <dbReference type="NCBI Taxonomy" id="6412"/>
    <lineage>
        <taxon>Eukaryota</taxon>
        <taxon>Metazoa</taxon>
        <taxon>Spiralia</taxon>
        <taxon>Lophotrochozoa</taxon>
        <taxon>Annelida</taxon>
        <taxon>Clitellata</taxon>
        <taxon>Hirudinea</taxon>
        <taxon>Rhynchobdellida</taxon>
        <taxon>Glossiphoniidae</taxon>
        <taxon>Helobdella</taxon>
    </lineage>
</organism>
<dbReference type="AlphaFoldDB" id="T1EXR3"/>
<dbReference type="EMBL" id="KB097753">
    <property type="protein sequence ID" value="ESN90429.1"/>
    <property type="molecule type" value="Genomic_DNA"/>
</dbReference>
<dbReference type="GeneID" id="20201363"/>
<dbReference type="KEGG" id="hro:HELRODRAFT_166095"/>
<accession>T1EXR3</accession>
<dbReference type="InParanoid" id="T1EXR3"/>
<dbReference type="RefSeq" id="XP_009031368.1">
    <property type="nucleotide sequence ID" value="XM_009033120.1"/>
</dbReference>
<proteinExistence type="predicted"/>
<name>T1EXR3_HELRO</name>
<dbReference type="EnsemblMetazoa" id="HelroT166095">
    <property type="protein sequence ID" value="HelroP166095"/>
    <property type="gene ID" value="HelroG166095"/>
</dbReference>
<keyword evidence="3" id="KW-1185">Reference proteome</keyword>
<dbReference type="CTD" id="20201363"/>
<evidence type="ECO:0000313" key="2">
    <source>
        <dbReference type="EnsemblMetazoa" id="HelroP166095"/>
    </source>
</evidence>
<dbReference type="HOGENOM" id="CLU_2006395_0_0_1"/>
<dbReference type="EMBL" id="AMQM01002255">
    <property type="status" value="NOT_ANNOTATED_CDS"/>
    <property type="molecule type" value="Genomic_DNA"/>
</dbReference>
<sequence>MMILCKLCNDVYSPNRDFNDWTRRGDDLVTGNISIILSEMTLAEVDNYDGWRLKFDSGKCKKLENNLKLCTVSITRGHDKKPEGRGGVDLNGVAFEAGAFRSEVAAVSDAADLVLLLSLSFRST</sequence>
<reference evidence="2" key="3">
    <citation type="submission" date="2015-06" db="UniProtKB">
        <authorList>
            <consortium name="EnsemblMetazoa"/>
        </authorList>
    </citation>
    <scope>IDENTIFICATION</scope>
</reference>
<reference evidence="1 3" key="2">
    <citation type="journal article" date="2013" name="Nature">
        <title>Insights into bilaterian evolution from three spiralian genomes.</title>
        <authorList>
            <person name="Simakov O."/>
            <person name="Marletaz F."/>
            <person name="Cho S.J."/>
            <person name="Edsinger-Gonzales E."/>
            <person name="Havlak P."/>
            <person name="Hellsten U."/>
            <person name="Kuo D.H."/>
            <person name="Larsson T."/>
            <person name="Lv J."/>
            <person name="Arendt D."/>
            <person name="Savage R."/>
            <person name="Osoegawa K."/>
            <person name="de Jong P."/>
            <person name="Grimwood J."/>
            <person name="Chapman J.A."/>
            <person name="Shapiro H."/>
            <person name="Aerts A."/>
            <person name="Otillar R.P."/>
            <person name="Terry A.Y."/>
            <person name="Boore J.L."/>
            <person name="Grigoriev I.V."/>
            <person name="Lindberg D.R."/>
            <person name="Seaver E.C."/>
            <person name="Weisblat D.A."/>
            <person name="Putnam N.H."/>
            <person name="Rokhsar D.S."/>
        </authorList>
    </citation>
    <scope>NUCLEOTIDE SEQUENCE</scope>
</reference>
<reference evidence="3" key="1">
    <citation type="submission" date="2012-12" db="EMBL/GenBank/DDBJ databases">
        <authorList>
            <person name="Hellsten U."/>
            <person name="Grimwood J."/>
            <person name="Chapman J.A."/>
            <person name="Shapiro H."/>
            <person name="Aerts A."/>
            <person name="Otillar R.P."/>
            <person name="Terry A.Y."/>
            <person name="Boore J.L."/>
            <person name="Simakov O."/>
            <person name="Marletaz F."/>
            <person name="Cho S.-J."/>
            <person name="Edsinger-Gonzales E."/>
            <person name="Havlak P."/>
            <person name="Kuo D.-H."/>
            <person name="Larsson T."/>
            <person name="Lv J."/>
            <person name="Arendt D."/>
            <person name="Savage R."/>
            <person name="Osoegawa K."/>
            <person name="de Jong P."/>
            <person name="Lindberg D.R."/>
            <person name="Seaver E.C."/>
            <person name="Weisblat D.A."/>
            <person name="Putnam N.H."/>
            <person name="Grigoriev I.V."/>
            <person name="Rokhsar D.S."/>
        </authorList>
    </citation>
    <scope>NUCLEOTIDE SEQUENCE</scope>
</reference>
<gene>
    <name evidence="2" type="primary">20201363</name>
    <name evidence="1" type="ORF">HELRODRAFT_166095</name>
</gene>
<protein>
    <submittedName>
        <fullName evidence="1 2">Uncharacterized protein</fullName>
    </submittedName>
</protein>
<dbReference type="Proteomes" id="UP000015101">
    <property type="component" value="Unassembled WGS sequence"/>
</dbReference>
<evidence type="ECO:0000313" key="3">
    <source>
        <dbReference type="Proteomes" id="UP000015101"/>
    </source>
</evidence>
<evidence type="ECO:0000313" key="1">
    <source>
        <dbReference type="EMBL" id="ESN90429.1"/>
    </source>
</evidence>